<feature type="compositionally biased region" description="Basic and acidic residues" evidence="1">
    <location>
        <begin position="347"/>
        <end position="357"/>
    </location>
</feature>
<keyword evidence="3" id="KW-1185">Reference proteome</keyword>
<feature type="compositionally biased region" description="Gly residues" evidence="1">
    <location>
        <begin position="386"/>
        <end position="396"/>
    </location>
</feature>
<dbReference type="EMBL" id="JH767600">
    <property type="protein sequence ID" value="EON68705.1"/>
    <property type="molecule type" value="Genomic_DNA"/>
</dbReference>
<dbReference type="SUPFAM" id="SSF53254">
    <property type="entry name" value="Phosphoglycerate mutase-like"/>
    <property type="match status" value="1"/>
</dbReference>
<dbReference type="InterPro" id="IPR029033">
    <property type="entry name" value="His_PPase_superfam"/>
</dbReference>
<dbReference type="STRING" id="1168221.R7Z3D9"/>
<dbReference type="HOGENOM" id="CLU_015562_1_0_1"/>
<protein>
    <recommendedName>
        <fullName evidence="4">Phosphoglycerate mutase</fullName>
    </recommendedName>
</protein>
<evidence type="ECO:0000256" key="1">
    <source>
        <dbReference type="SAM" id="MobiDB-lite"/>
    </source>
</evidence>
<proteinExistence type="predicted"/>
<dbReference type="eggNOG" id="ENOG502QT33">
    <property type="taxonomic scope" value="Eukaryota"/>
</dbReference>
<dbReference type="InterPro" id="IPR013078">
    <property type="entry name" value="His_Pase_superF_clade-1"/>
</dbReference>
<feature type="region of interest" description="Disordered" evidence="1">
    <location>
        <begin position="324"/>
        <end position="489"/>
    </location>
</feature>
<dbReference type="Pfam" id="PF00300">
    <property type="entry name" value="His_Phos_1"/>
    <property type="match status" value="1"/>
</dbReference>
<accession>R7Z3D9</accession>
<reference evidence="3" key="1">
    <citation type="submission" date="2012-06" db="EMBL/GenBank/DDBJ databases">
        <title>The genome sequence of Coniosporium apollinis CBS 100218.</title>
        <authorList>
            <consortium name="The Broad Institute Genome Sequencing Platform"/>
            <person name="Cuomo C."/>
            <person name="Gorbushina A."/>
            <person name="Noack S."/>
            <person name="Walker B."/>
            <person name="Young S.K."/>
            <person name="Zeng Q."/>
            <person name="Gargeya S."/>
            <person name="Fitzgerald M."/>
            <person name="Haas B."/>
            <person name="Abouelleil A."/>
            <person name="Alvarado L."/>
            <person name="Arachchi H.M."/>
            <person name="Berlin A.M."/>
            <person name="Chapman S.B."/>
            <person name="Goldberg J."/>
            <person name="Griggs A."/>
            <person name="Gujja S."/>
            <person name="Hansen M."/>
            <person name="Howarth C."/>
            <person name="Imamovic A."/>
            <person name="Larimer J."/>
            <person name="McCowan C."/>
            <person name="Montmayeur A."/>
            <person name="Murphy C."/>
            <person name="Neiman D."/>
            <person name="Pearson M."/>
            <person name="Priest M."/>
            <person name="Roberts A."/>
            <person name="Saif S."/>
            <person name="Shea T."/>
            <person name="Sisk P."/>
            <person name="Sykes S."/>
            <person name="Wortman J."/>
            <person name="Nusbaum C."/>
            <person name="Birren B."/>
        </authorList>
    </citation>
    <scope>NUCLEOTIDE SEQUENCE [LARGE SCALE GENOMIC DNA]</scope>
    <source>
        <strain evidence="3">CBS 100218</strain>
    </source>
</reference>
<dbReference type="InterPro" id="IPR052765">
    <property type="entry name" value="PGM-Related"/>
</dbReference>
<gene>
    <name evidence="2" type="ORF">W97_07963</name>
</gene>
<organism evidence="2 3">
    <name type="scientific">Coniosporium apollinis (strain CBS 100218)</name>
    <name type="common">Rock-inhabiting black yeast</name>
    <dbReference type="NCBI Taxonomy" id="1168221"/>
    <lineage>
        <taxon>Eukaryota</taxon>
        <taxon>Fungi</taxon>
        <taxon>Dikarya</taxon>
        <taxon>Ascomycota</taxon>
        <taxon>Pezizomycotina</taxon>
        <taxon>Dothideomycetes</taxon>
        <taxon>Dothideomycetes incertae sedis</taxon>
        <taxon>Coniosporium</taxon>
    </lineage>
</organism>
<dbReference type="CDD" id="cd07067">
    <property type="entry name" value="HP_PGM_like"/>
    <property type="match status" value="1"/>
</dbReference>
<evidence type="ECO:0008006" key="4">
    <source>
        <dbReference type="Google" id="ProtNLM"/>
    </source>
</evidence>
<dbReference type="OrthoDB" id="10261749at2759"/>
<dbReference type="RefSeq" id="XP_007784022.1">
    <property type="nucleotide sequence ID" value="XM_007785832.1"/>
</dbReference>
<evidence type="ECO:0000313" key="3">
    <source>
        <dbReference type="Proteomes" id="UP000016924"/>
    </source>
</evidence>
<dbReference type="PANTHER" id="PTHR46192">
    <property type="entry name" value="BROAD-RANGE ACID PHOSPHATASE DET1"/>
    <property type="match status" value="1"/>
</dbReference>
<feature type="region of interest" description="Disordered" evidence="1">
    <location>
        <begin position="276"/>
        <end position="300"/>
    </location>
</feature>
<feature type="region of interest" description="Disordered" evidence="1">
    <location>
        <begin position="233"/>
        <end position="263"/>
    </location>
</feature>
<dbReference type="GeneID" id="19905274"/>
<sequence length="489" mass="55143">MIILIRHAQSEGNKNRDIHQFVPDHRVKLTPDGWQQAEEAGRRLRSMLKPDDTLQFFTSPYRRTRETTEGILKSLSSDEPTPSPFPRHKIKVFEEPRLREQDFGNFQPCSAEMERMWQERADYGHFFYRIPNGESAADAYDRISGFNESMWRLFGEEDFPSVCVLVTHGLMTRVFLMKWYHWSVEYFEDLRNVNHCEFVIMKQNPGNGKYVLQNELRTWSDLKKRAAALQTNTNASSTSITVNTANKDSTGPPPPYASPRIPTRRWGGCVNGCNHDHSHYPRRPRRQNTTDSISLPSPAVPEAEMADHPVAAQDKENVKIAVTNASLKAPDREAKRTGSVPNTADGIKSEESERNDDADSSSPEPDDHQHPRPQHQPPPGLHPGRDFGGSMSGAGTPGEDFSGDSDYFPSKELAARAKGKEKPLPRKRRTGEEMMAESGMGGGARAEKLGDGAFSATEEEVEDMKETEDVNHEVDEAKMKDRKGMSEVY</sequence>
<feature type="compositionally biased region" description="Acidic residues" evidence="1">
    <location>
        <begin position="457"/>
        <end position="466"/>
    </location>
</feature>
<dbReference type="AlphaFoldDB" id="R7Z3D9"/>
<name>R7Z3D9_CONA1</name>
<feature type="compositionally biased region" description="Basic and acidic residues" evidence="1">
    <location>
        <begin position="467"/>
        <end position="489"/>
    </location>
</feature>
<dbReference type="SMART" id="SM00855">
    <property type="entry name" value="PGAM"/>
    <property type="match status" value="1"/>
</dbReference>
<dbReference type="Gene3D" id="3.40.50.1240">
    <property type="entry name" value="Phosphoglycerate mutase-like"/>
    <property type="match status" value="1"/>
</dbReference>
<feature type="compositionally biased region" description="Basic and acidic residues" evidence="1">
    <location>
        <begin position="413"/>
        <end position="424"/>
    </location>
</feature>
<evidence type="ECO:0000313" key="2">
    <source>
        <dbReference type="EMBL" id="EON68705.1"/>
    </source>
</evidence>
<feature type="compositionally biased region" description="Polar residues" evidence="1">
    <location>
        <begin position="233"/>
        <end position="249"/>
    </location>
</feature>
<dbReference type="Proteomes" id="UP000016924">
    <property type="component" value="Unassembled WGS sequence"/>
</dbReference>